<protein>
    <submittedName>
        <fullName evidence="3">NHLP bacteriocin system secretion protein</fullName>
    </submittedName>
</protein>
<organism evidence="3 4">
    <name type="scientific">Legionella maioricensis</name>
    <dbReference type="NCBI Taxonomy" id="2896528"/>
    <lineage>
        <taxon>Bacteria</taxon>
        <taxon>Pseudomonadati</taxon>
        <taxon>Pseudomonadota</taxon>
        <taxon>Gammaproteobacteria</taxon>
        <taxon>Legionellales</taxon>
        <taxon>Legionellaceae</taxon>
        <taxon>Legionella</taxon>
    </lineage>
</organism>
<dbReference type="NCBIfam" id="TIGR03794">
    <property type="entry name" value="NHLM_micro_HlyD"/>
    <property type="match status" value="1"/>
</dbReference>
<keyword evidence="2" id="KW-1133">Transmembrane helix</keyword>
<evidence type="ECO:0000313" key="4">
    <source>
        <dbReference type="Proteomes" id="UP001139721"/>
    </source>
</evidence>
<gene>
    <name evidence="3" type="ORF">LOX96_09105</name>
</gene>
<evidence type="ECO:0000256" key="1">
    <source>
        <dbReference type="SAM" id="Coils"/>
    </source>
</evidence>
<dbReference type="InterPro" id="IPR022275">
    <property type="entry name" value="NHPM_bacteriocin_SS_HylD"/>
</dbReference>
<keyword evidence="4" id="KW-1185">Reference proteome</keyword>
<dbReference type="PANTHER" id="PTHR30386">
    <property type="entry name" value="MEMBRANE FUSION SUBUNIT OF EMRAB-TOLC MULTIDRUG EFFLUX PUMP"/>
    <property type="match status" value="1"/>
</dbReference>
<evidence type="ECO:0000256" key="2">
    <source>
        <dbReference type="SAM" id="Phobius"/>
    </source>
</evidence>
<keyword evidence="1" id="KW-0175">Coiled coil</keyword>
<feature type="coiled-coil region" evidence="1">
    <location>
        <begin position="103"/>
        <end position="130"/>
    </location>
</feature>
<proteinExistence type="predicted"/>
<name>A0A9X2ICZ5_9GAMM</name>
<keyword evidence="2" id="KW-0812">Transmembrane</keyword>
<reference evidence="3" key="1">
    <citation type="submission" date="2021-11" db="EMBL/GenBank/DDBJ databases">
        <title>Legionella maioricencis sp. nov., a new species isolated from hot water samples in Mallorca.</title>
        <authorList>
            <person name="Crespi S."/>
            <person name="Drasar V."/>
            <person name="Salva-Serra F."/>
            <person name="Jaen-Luchoro D."/>
            <person name="Pineiro-Iglesias B."/>
            <person name="Aliaga F."/>
            <person name="Fernandez-Juarez V."/>
            <person name="Coll G."/>
            <person name="Moore E.R.B."/>
            <person name="Bennasar-Figueras A."/>
        </authorList>
    </citation>
    <scope>NUCLEOTIDE SEQUENCE</scope>
    <source>
        <strain evidence="3">HCPI-6</strain>
    </source>
</reference>
<dbReference type="PANTHER" id="PTHR30386:SF28">
    <property type="entry name" value="EXPORTED PROTEIN"/>
    <property type="match status" value="1"/>
</dbReference>
<feature type="transmembrane region" description="Helical" evidence="2">
    <location>
        <begin position="31"/>
        <end position="50"/>
    </location>
</feature>
<dbReference type="RefSeq" id="WP_250421156.1">
    <property type="nucleotide sequence ID" value="NZ_JAJKBJ010000009.1"/>
</dbReference>
<dbReference type="InterPro" id="IPR050739">
    <property type="entry name" value="MFP"/>
</dbReference>
<dbReference type="Gene3D" id="2.40.50.100">
    <property type="match status" value="1"/>
</dbReference>
<sequence length="415" mass="47001">MDKLFRKSSILRLNNPEKLNNLFRIISPRNWIILFAVILLLIMLTCWSIWGSINTVVAGNGILINSGQNIYDAIAEYQGRIVTLDVNVGDRVRKGQQLATLKLPLLEVELENKQQTLSTLQKQRANLRQFILKDFKMEQQNNEVLQQNWAKDLSNANTHLDYLKKALDEREKLVDKVISRQELAELKSSYFKELQNRDEIRKKMMENLIESKRRSETNQQRMVEINNRILQAQLELSLIQKKLKINSIIISPVDGEIINVIGKAGEIVQAGTKIMDIEPYSEFVDAAIYVPAGMGKIIEPGMMAHVVPNSVKKQVYGSIIGKVAAVSRFPSSQQSMMAVLANEKLVDNFTKDGPQLYIRIDLIEADTPSHYKWTTSQGPNMVVTNGTLCTANIITKTQAPITLVIPEIKQFLGID</sequence>
<keyword evidence="2" id="KW-0472">Membrane</keyword>
<dbReference type="AlphaFoldDB" id="A0A9X2ICZ5"/>
<accession>A0A9X2ICZ5</accession>
<dbReference type="EMBL" id="JAJKBJ010000009">
    <property type="protein sequence ID" value="MCL9684248.1"/>
    <property type="molecule type" value="Genomic_DNA"/>
</dbReference>
<dbReference type="Proteomes" id="UP001139721">
    <property type="component" value="Unassembled WGS sequence"/>
</dbReference>
<comment type="caution">
    <text evidence="3">The sequence shown here is derived from an EMBL/GenBank/DDBJ whole genome shotgun (WGS) entry which is preliminary data.</text>
</comment>
<evidence type="ECO:0000313" key="3">
    <source>
        <dbReference type="EMBL" id="MCL9684248.1"/>
    </source>
</evidence>